<dbReference type="RefSeq" id="WP_131512366.1">
    <property type="nucleotide sequence ID" value="NZ_SJKD01000001.1"/>
</dbReference>
<dbReference type="Proteomes" id="UP000293342">
    <property type="component" value="Unassembled WGS sequence"/>
</dbReference>
<keyword evidence="2" id="KW-1185">Reference proteome</keyword>
<name>A0A4V2M901_9ACTN</name>
<dbReference type="AlphaFoldDB" id="A0A4V2M901"/>
<sequence length="156" mass="17767">MFDYYITWEPGISGLSSLVDLVNGQEHEALVDVRVHPEAYDKARGPAIDALRQLPPVDPALAREVRDELSAFDYRWKPSLDELGPLDDPARQIASFRYGALLFHSYAELISDRRQSLDKRAEHVLHSKRARIMLATSLAPDGSLKLDEQRLMRTLR</sequence>
<accession>A0A4V2M901</accession>
<dbReference type="OrthoDB" id="9961492at2"/>
<organism evidence="1 2">
    <name type="scientific">Kribbella capetownensis</name>
    <dbReference type="NCBI Taxonomy" id="1572659"/>
    <lineage>
        <taxon>Bacteria</taxon>
        <taxon>Bacillati</taxon>
        <taxon>Actinomycetota</taxon>
        <taxon>Actinomycetes</taxon>
        <taxon>Propionibacteriales</taxon>
        <taxon>Kribbellaceae</taxon>
        <taxon>Kribbella</taxon>
    </lineage>
</organism>
<gene>
    <name evidence="1" type="ORF">E0H75_07110</name>
</gene>
<proteinExistence type="predicted"/>
<comment type="caution">
    <text evidence="1">The sequence shown here is derived from an EMBL/GenBank/DDBJ whole genome shotgun (WGS) entry which is preliminary data.</text>
</comment>
<dbReference type="EMBL" id="SJKD01000001">
    <property type="protein sequence ID" value="TCC53452.1"/>
    <property type="molecule type" value="Genomic_DNA"/>
</dbReference>
<evidence type="ECO:0000313" key="1">
    <source>
        <dbReference type="EMBL" id="TCC53452.1"/>
    </source>
</evidence>
<evidence type="ECO:0000313" key="2">
    <source>
        <dbReference type="Proteomes" id="UP000293342"/>
    </source>
</evidence>
<protein>
    <submittedName>
        <fullName evidence="1">Uncharacterized protein</fullName>
    </submittedName>
</protein>
<reference evidence="1 2" key="1">
    <citation type="submission" date="2019-02" db="EMBL/GenBank/DDBJ databases">
        <title>Kribbella capetownensis sp. nov. and Kribbella speibonae sp. nov., isolated from soil.</title>
        <authorList>
            <person name="Curtis S.M."/>
            <person name="Norton I."/>
            <person name="Everest G.J."/>
            <person name="Meyers P.R."/>
        </authorList>
    </citation>
    <scope>NUCLEOTIDE SEQUENCE [LARGE SCALE GENOMIC DNA]</scope>
    <source>
        <strain evidence="1 2">YM53</strain>
    </source>
</reference>